<organism evidence="1 2">
    <name type="scientific">Solirubrobacter ginsenosidimutans</name>
    <dbReference type="NCBI Taxonomy" id="490573"/>
    <lineage>
        <taxon>Bacteria</taxon>
        <taxon>Bacillati</taxon>
        <taxon>Actinomycetota</taxon>
        <taxon>Thermoleophilia</taxon>
        <taxon>Solirubrobacterales</taxon>
        <taxon>Solirubrobacteraceae</taxon>
        <taxon>Solirubrobacter</taxon>
    </lineage>
</organism>
<comment type="caution">
    <text evidence="1">The sequence shown here is derived from an EMBL/GenBank/DDBJ whole genome shotgun (WGS) entry which is preliminary data.</text>
</comment>
<evidence type="ECO:0000313" key="2">
    <source>
        <dbReference type="Proteomes" id="UP001149140"/>
    </source>
</evidence>
<dbReference type="Proteomes" id="UP001149140">
    <property type="component" value="Unassembled WGS sequence"/>
</dbReference>
<name>A0A9X3MZA3_9ACTN</name>
<protein>
    <submittedName>
        <fullName evidence="1">Uncharacterized protein</fullName>
    </submittedName>
</protein>
<keyword evidence="2" id="KW-1185">Reference proteome</keyword>
<proteinExistence type="predicted"/>
<gene>
    <name evidence="1" type="ORF">OM076_18165</name>
</gene>
<evidence type="ECO:0000313" key="1">
    <source>
        <dbReference type="EMBL" id="MDA0162203.1"/>
    </source>
</evidence>
<sequence length="126" mass="13591">MIEFFTVPPGEDDAFRAAWTDAAAPATTLHRALRDDTQPRFAALSAPGGPDAGVLLLVEFDGDDALWPPVFARWTPRQGFIEARLDGGVAAVHWSSPLMYQRAVQAEGDLVAALPFPTRAALYARA</sequence>
<accession>A0A9X3MZA3</accession>
<dbReference type="AlphaFoldDB" id="A0A9X3MZA3"/>
<dbReference type="EMBL" id="JAPDOD010000017">
    <property type="protein sequence ID" value="MDA0162203.1"/>
    <property type="molecule type" value="Genomic_DNA"/>
</dbReference>
<dbReference type="RefSeq" id="WP_270041440.1">
    <property type="nucleotide sequence ID" value="NZ_JAPDOD010000017.1"/>
</dbReference>
<reference evidence="1" key="1">
    <citation type="submission" date="2022-10" db="EMBL/GenBank/DDBJ databases">
        <title>The WGS of Solirubrobacter ginsenosidimutans DSM 21036.</title>
        <authorList>
            <person name="Jiang Z."/>
        </authorList>
    </citation>
    <scope>NUCLEOTIDE SEQUENCE</scope>
    <source>
        <strain evidence="1">DSM 21036</strain>
    </source>
</reference>